<comment type="caution">
    <text evidence="1">The sequence shown here is derived from an EMBL/GenBank/DDBJ whole genome shotgun (WGS) entry which is preliminary data.</text>
</comment>
<evidence type="ECO:0000313" key="2">
    <source>
        <dbReference type="Proteomes" id="UP000321922"/>
    </source>
</evidence>
<proteinExistence type="predicted"/>
<gene>
    <name evidence="1" type="ORF">VSA01S_11750</name>
</gene>
<name>A0A511QCP8_9VIBR</name>
<protein>
    <submittedName>
        <fullName evidence="1">Uncharacterized protein</fullName>
    </submittedName>
</protein>
<organism evidence="1 2">
    <name type="scientific">Vibrio sagamiensis NBRC 104589</name>
    <dbReference type="NCBI Taxonomy" id="1219064"/>
    <lineage>
        <taxon>Bacteria</taxon>
        <taxon>Pseudomonadati</taxon>
        <taxon>Pseudomonadota</taxon>
        <taxon>Gammaproteobacteria</taxon>
        <taxon>Vibrionales</taxon>
        <taxon>Vibrionaceae</taxon>
        <taxon>Vibrio</taxon>
    </lineage>
</organism>
<evidence type="ECO:0000313" key="1">
    <source>
        <dbReference type="EMBL" id="GEM75063.1"/>
    </source>
</evidence>
<dbReference type="Proteomes" id="UP000321922">
    <property type="component" value="Unassembled WGS sequence"/>
</dbReference>
<accession>A0A511QCP8</accession>
<keyword evidence="2" id="KW-1185">Reference proteome</keyword>
<dbReference type="AlphaFoldDB" id="A0A511QCP8"/>
<sequence length="600" mass="69337">MCFAKATEHSPVVETVFYNQVDPKFHDSLYLFQLFLSRECINYKTDYETCHKYLKSKNESTTRAWYRENDPIKKQYLFIKEEILLNTRIILHDIHFGSDKMISPIIEDTKEIIDKELKKRADKVISSELNANGGKTGIHFAGSYQELAKIYMAAIDQFRTKNNMDQAYNLQNTLTKKEKIYYQELLFTVKYLEQKLARTHAEQALDNYIESAIKDIAQCDPCTTNLILKKNIDGKLVYQDIALMNMVLFGLPPLPFGSARSEVTFPYEYTKKNENNFSVVEFINALRLFVMQNQSKFFVSLDQLQSDSKPEDIDIKSWQVMKQQMSNKDQLKNAIWEVGAIPNLRDLYNSIIDVTTGQTQLTFLKESSKAMNRAVTTNFKLANIGNTINIASAVGLTVKHLPKLIMGESLRYLCQSDEFQGSGFSRGISLEEVCIYVPNFKSKSFPITISSQLNDSDTRTYNLLLVHDSGAIIHNANISIKQEITLQRSRLFDEDLTHYTLKIFDQHDEIINFQLNEAMFQRSYAGVVKGNSFYFVKEIFDNHKAEFVNRTRASTACGLPPMNVNDKEYFYSCLEGKYYPYAIPAYYLDNMHVIDYYDIN</sequence>
<reference evidence="1 2" key="1">
    <citation type="submission" date="2019-07" db="EMBL/GenBank/DDBJ databases">
        <title>Whole genome shotgun sequence of Vibrio sagamiensis NBRC 104589.</title>
        <authorList>
            <person name="Hosoyama A."/>
            <person name="Uohara A."/>
            <person name="Ohji S."/>
            <person name="Ichikawa N."/>
        </authorList>
    </citation>
    <scope>NUCLEOTIDE SEQUENCE [LARGE SCALE GENOMIC DNA]</scope>
    <source>
        <strain evidence="1 2">NBRC 104589</strain>
    </source>
</reference>
<dbReference type="EMBL" id="BJXJ01000009">
    <property type="protein sequence ID" value="GEM75063.1"/>
    <property type="molecule type" value="Genomic_DNA"/>
</dbReference>